<dbReference type="Proteomes" id="UP000316781">
    <property type="component" value="Unassembled WGS sequence"/>
</dbReference>
<evidence type="ECO:0000256" key="1">
    <source>
        <dbReference type="SAM" id="MobiDB-lite"/>
    </source>
</evidence>
<proteinExistence type="predicted"/>
<comment type="caution">
    <text evidence="3">The sequence shown here is derived from an EMBL/GenBank/DDBJ whole genome shotgun (WGS) entry which is preliminary data.</text>
</comment>
<evidence type="ECO:0000259" key="2">
    <source>
        <dbReference type="Pfam" id="PF03432"/>
    </source>
</evidence>
<gene>
    <name evidence="3" type="ORF">FM996_20920</name>
</gene>
<organism evidence="3 4">
    <name type="scientific">Methylosinus sporium</name>
    <dbReference type="NCBI Taxonomy" id="428"/>
    <lineage>
        <taxon>Bacteria</taxon>
        <taxon>Pseudomonadati</taxon>
        <taxon>Pseudomonadota</taxon>
        <taxon>Alphaproteobacteria</taxon>
        <taxon>Hyphomicrobiales</taxon>
        <taxon>Methylocystaceae</taxon>
        <taxon>Methylosinus</taxon>
    </lineage>
</organism>
<feature type="domain" description="MobA/VirD2-like nuclease" evidence="2">
    <location>
        <begin position="171"/>
        <end position="237"/>
    </location>
</feature>
<feature type="region of interest" description="Disordered" evidence="1">
    <location>
        <begin position="1"/>
        <end position="26"/>
    </location>
</feature>
<evidence type="ECO:0000313" key="3">
    <source>
        <dbReference type="EMBL" id="TRL23220.1"/>
    </source>
</evidence>
<evidence type="ECO:0000313" key="4">
    <source>
        <dbReference type="Proteomes" id="UP000316781"/>
    </source>
</evidence>
<feature type="region of interest" description="Disordered" evidence="1">
    <location>
        <begin position="42"/>
        <end position="68"/>
    </location>
</feature>
<protein>
    <recommendedName>
        <fullName evidence="2">MobA/VirD2-like nuclease domain-containing protein</fullName>
    </recommendedName>
</protein>
<sequence>MVSDDRDDFHIRPGRSRAGGRSVRPRSLPFVRQVEIAVRKAGGNPNRIGRGSADAVGRKGEGSGRFNARGRGAKVAAALPRDGGGWRRDSAGLFRARRVVVKARVVKLNPQRGTRGPKMRGAASKAVDAHLRYLERDGVTRDGEKGHAYSAIENEADGRAFVERGRDDRHQFRFIVAPEDAGDMADLRSFTRDLMRQVEKDLDTGLDWIAVDHHNTGHPHTHIIVRGVLDDGCILNIAGDYIAHGVRQRASELVTLELGHQSDIELQTKLANDVAAEQLTRLDKM</sequence>
<accession>A0A549SCW1</accession>
<reference evidence="3 4" key="1">
    <citation type="submission" date="2019-07" db="EMBL/GenBank/DDBJ databases">
        <title>Ln-dependent methylotrophs.</title>
        <authorList>
            <person name="Tani A."/>
        </authorList>
    </citation>
    <scope>NUCLEOTIDE SEQUENCE [LARGE SCALE GENOMIC DNA]</scope>
    <source>
        <strain evidence="3 4">SM89A</strain>
    </source>
</reference>
<dbReference type="EMBL" id="VJMF01000119">
    <property type="protein sequence ID" value="TRL23220.1"/>
    <property type="molecule type" value="Genomic_DNA"/>
</dbReference>
<dbReference type="InterPro" id="IPR005094">
    <property type="entry name" value="Endonuclease_MobA/VirD2"/>
</dbReference>
<dbReference type="Pfam" id="PF03432">
    <property type="entry name" value="Relaxase"/>
    <property type="match status" value="1"/>
</dbReference>
<name>A0A549SCW1_METSR</name>
<feature type="non-terminal residue" evidence="3">
    <location>
        <position position="285"/>
    </location>
</feature>
<dbReference type="AlphaFoldDB" id="A0A549SCW1"/>